<dbReference type="Proteomes" id="UP000005856">
    <property type="component" value="Unassembled WGS sequence"/>
</dbReference>
<feature type="signal peptide" evidence="1">
    <location>
        <begin position="1"/>
        <end position="19"/>
    </location>
</feature>
<comment type="caution">
    <text evidence="2">The sequence shown here is derived from an EMBL/GenBank/DDBJ whole genome shotgun (WGS) entry which is preliminary data.</text>
</comment>
<reference evidence="2 3" key="1">
    <citation type="submission" date="2007-06" db="EMBL/GenBank/DDBJ databases">
        <authorList>
            <person name="Green D."/>
            <person name="Ferriera S."/>
            <person name="Johnson J."/>
            <person name="Kravitz S."/>
            <person name="Beeson K."/>
            <person name="Sutton G."/>
            <person name="Rogers Y.-H."/>
            <person name="Friedman R."/>
            <person name="Frazier M."/>
            <person name="Venter J.C."/>
        </authorList>
    </citation>
    <scope>NUCLEOTIDE SEQUENCE [LARGE SCALE GENOMIC DNA]</scope>
    <source>
        <strain evidence="2 3">DG893</strain>
    </source>
</reference>
<keyword evidence="3" id="KW-1185">Reference proteome</keyword>
<gene>
    <name evidence="2" type="ORF">MDG893_10176</name>
</gene>
<protein>
    <submittedName>
        <fullName evidence="2">Uncharacterized protein</fullName>
    </submittedName>
</protein>
<dbReference type="OrthoDB" id="6371580at2"/>
<dbReference type="STRING" id="443152.MDG893_10176"/>
<keyword evidence="1" id="KW-0732">Signal</keyword>
<evidence type="ECO:0000256" key="1">
    <source>
        <dbReference type="SAM" id="SignalP"/>
    </source>
</evidence>
<dbReference type="AlphaFoldDB" id="A6EUR0"/>
<dbReference type="EMBL" id="ABCP01000001">
    <property type="protein sequence ID" value="EDM49559.1"/>
    <property type="molecule type" value="Genomic_DNA"/>
</dbReference>
<accession>A6EUR0</accession>
<feature type="chain" id="PRO_5002696096" evidence="1">
    <location>
        <begin position="20"/>
        <end position="95"/>
    </location>
</feature>
<organism evidence="2 3">
    <name type="scientific">Marinobacter algicola DG893</name>
    <dbReference type="NCBI Taxonomy" id="443152"/>
    <lineage>
        <taxon>Bacteria</taxon>
        <taxon>Pseudomonadati</taxon>
        <taxon>Pseudomonadota</taxon>
        <taxon>Gammaproteobacteria</taxon>
        <taxon>Pseudomonadales</taxon>
        <taxon>Marinobacteraceae</taxon>
        <taxon>Marinobacter</taxon>
    </lineage>
</organism>
<name>A6EUR0_9GAMM</name>
<sequence>MNNILLFAATITLSTYALAGNMSSNEDAKAAHDQSKENRSFENILNNEEMKRLHKRMTLYGMSEPGMEARLEMITTEEGRAYHRALEDAGKNTAG</sequence>
<dbReference type="RefSeq" id="WP_007151761.1">
    <property type="nucleotide sequence ID" value="NZ_ABCP01000001.1"/>
</dbReference>
<proteinExistence type="predicted"/>
<evidence type="ECO:0000313" key="2">
    <source>
        <dbReference type="EMBL" id="EDM49559.1"/>
    </source>
</evidence>
<evidence type="ECO:0000313" key="3">
    <source>
        <dbReference type="Proteomes" id="UP000005856"/>
    </source>
</evidence>